<name>A0A1H5Z6Z3_9FLAO</name>
<reference evidence="2" key="1">
    <citation type="submission" date="2016-10" db="EMBL/GenBank/DDBJ databases">
        <authorList>
            <person name="Varghese N."/>
            <person name="Submissions S."/>
        </authorList>
    </citation>
    <scope>NUCLEOTIDE SEQUENCE [LARGE SCALE GENOMIC DNA]</scope>
    <source>
        <strain evidence="2">CGMCC 1.9230</strain>
    </source>
</reference>
<accession>A0A1H5Z6Z3</accession>
<evidence type="ECO:0000313" key="1">
    <source>
        <dbReference type="EMBL" id="SEG32042.1"/>
    </source>
</evidence>
<dbReference type="RefSeq" id="WP_104000355.1">
    <property type="nucleotide sequence ID" value="NZ_FNVP01000009.1"/>
</dbReference>
<dbReference type="AlphaFoldDB" id="A0A1H5Z6Z3"/>
<sequence>MSLIKIIANNIELDFVKETLSIKKENNALNRDFKVSYSSIPFLIIENANTKKALGTRDLSSVKKIKTIDVVVFEGGKKYSGELQILSYLNGFRKCNLKYASSLLSIMNKKISEFMPIVSVIPGETNPVAFTENSKLPVAGSDNWVAYAKSFVGKIFPEVKWQFPTMKYANKYGADLAIDDPWRKFENSINKFDDIGLINNSYVIASNVCTVENRNVPSPQVFLVSPLSFALENIGWSVKGSFINSAFIKRLLMYSSKNNISESFPLKESGNFTFGTLQQGSVYENNNNDLSYIFNFAITAIATTVAGMYYFDYEFTEPAYTAVDGMIDRKMFQIFLFNEPIYTVFTHYPTSGAQTYKGTVKVDVSAAQVGMNIFVRYYTPVNSISSYSIVKKVTYPVVYYQMHPTIQLARYVPDWTFGTYLNALQNMFNLEINFDDLKKQMTIDFNEETISIGDKSVLTKSLDSNSYEQSASDAFLLKYENSDDVALWITKDRVENYDIQTSNFVERLDNKFKFVPSLGTAELSEKLDSKNGVGLMIYDTFSSPYTSDNYLGQTLKIEGSKGIYEVFWRKCIKFLLNGSAVEMSGPFTEKELNEIILLKRIFIDNQEYLIASTESRETDQNNYEVKFNLVSVTF</sequence>
<organism evidence="1 2">
    <name type="scientific">Flavobacterium urumqiense</name>
    <dbReference type="NCBI Taxonomy" id="935224"/>
    <lineage>
        <taxon>Bacteria</taxon>
        <taxon>Pseudomonadati</taxon>
        <taxon>Bacteroidota</taxon>
        <taxon>Flavobacteriia</taxon>
        <taxon>Flavobacteriales</taxon>
        <taxon>Flavobacteriaceae</taxon>
        <taxon>Flavobacterium</taxon>
    </lineage>
</organism>
<keyword evidence="2" id="KW-1185">Reference proteome</keyword>
<dbReference type="Proteomes" id="UP000236737">
    <property type="component" value="Unassembled WGS sequence"/>
</dbReference>
<proteinExistence type="predicted"/>
<evidence type="ECO:0000313" key="2">
    <source>
        <dbReference type="Proteomes" id="UP000236737"/>
    </source>
</evidence>
<dbReference type="OrthoDB" id="1304854at2"/>
<dbReference type="EMBL" id="FNVP01000009">
    <property type="protein sequence ID" value="SEG32042.1"/>
    <property type="molecule type" value="Genomic_DNA"/>
</dbReference>
<gene>
    <name evidence="1" type="ORF">SAMN04488130_109137</name>
</gene>
<protein>
    <submittedName>
        <fullName evidence="1">Uncharacterized protein</fullName>
    </submittedName>
</protein>